<keyword evidence="6 9" id="KW-0456">Lyase</keyword>
<organism evidence="9 10">
    <name type="scientific">Sphaerisporangium album</name>
    <dbReference type="NCBI Taxonomy" id="509200"/>
    <lineage>
        <taxon>Bacteria</taxon>
        <taxon>Bacillati</taxon>
        <taxon>Actinomycetota</taxon>
        <taxon>Actinomycetes</taxon>
        <taxon>Streptosporangiales</taxon>
        <taxon>Streptosporangiaceae</taxon>
        <taxon>Sphaerisporangium</taxon>
    </lineage>
</organism>
<evidence type="ECO:0000256" key="7">
    <source>
        <dbReference type="SAM" id="MobiDB-lite"/>
    </source>
</evidence>
<dbReference type="InterPro" id="IPR036778">
    <property type="entry name" value="OHCU_decarboxylase_sf"/>
</dbReference>
<dbReference type="GO" id="GO:0019628">
    <property type="term" value="P:urate catabolic process"/>
    <property type="evidence" value="ECO:0007669"/>
    <property type="project" value="TreeGrafter"/>
</dbReference>
<dbReference type="PANTHER" id="PTHR43466:SF1">
    <property type="entry name" value="2-OXO-4-HYDROXY-4-CARBOXY-5-UREIDOIMIDAZOLINE DECARBOXYLASE-RELATED"/>
    <property type="match status" value="1"/>
</dbReference>
<comment type="catalytic activity">
    <reaction evidence="1">
        <text>5-hydroxy-2-oxo-4-ureido-2,5-dihydro-1H-imidazole-5-carboxylate + H(+) = (S)-allantoin + CO2</text>
        <dbReference type="Rhea" id="RHEA:26301"/>
        <dbReference type="ChEBI" id="CHEBI:15378"/>
        <dbReference type="ChEBI" id="CHEBI:15678"/>
        <dbReference type="ChEBI" id="CHEBI:16526"/>
        <dbReference type="ChEBI" id="CHEBI:58639"/>
        <dbReference type="EC" id="4.1.1.97"/>
    </reaction>
</comment>
<reference evidence="9 10" key="1">
    <citation type="submission" date="2018-06" db="EMBL/GenBank/DDBJ databases">
        <title>Sphaerisporangium craniellae sp. nov., isolated from a marine sponge in the South China Sea.</title>
        <authorList>
            <person name="Li L."/>
        </authorList>
    </citation>
    <scope>NUCLEOTIDE SEQUENCE [LARGE SCALE GENOMIC DNA]</scope>
    <source>
        <strain evidence="9 10">CCTCC AA 208026</strain>
    </source>
</reference>
<protein>
    <recommendedName>
        <fullName evidence="3">2-oxo-4-hydroxy-4-carboxy-5-ureidoimidazoline decarboxylase</fullName>
        <ecNumber evidence="3">4.1.1.97</ecNumber>
    </recommendedName>
</protein>
<evidence type="ECO:0000256" key="5">
    <source>
        <dbReference type="ARBA" id="ARBA00022793"/>
    </source>
</evidence>
<keyword evidence="4" id="KW-0659">Purine metabolism</keyword>
<evidence type="ECO:0000259" key="8">
    <source>
        <dbReference type="Pfam" id="PF09349"/>
    </source>
</evidence>
<dbReference type="EC" id="4.1.1.97" evidence="3"/>
<dbReference type="GO" id="GO:0051997">
    <property type="term" value="F:2-oxo-4-hydroxy-4-carboxy-5-ureidoimidazoline decarboxylase activity"/>
    <property type="evidence" value="ECO:0007669"/>
    <property type="project" value="UniProtKB-EC"/>
</dbReference>
<evidence type="ECO:0000256" key="6">
    <source>
        <dbReference type="ARBA" id="ARBA00023239"/>
    </source>
</evidence>
<evidence type="ECO:0000313" key="10">
    <source>
        <dbReference type="Proteomes" id="UP000253094"/>
    </source>
</evidence>
<dbReference type="OrthoDB" id="5243781at2"/>
<proteinExistence type="predicted"/>
<evidence type="ECO:0000256" key="4">
    <source>
        <dbReference type="ARBA" id="ARBA00022631"/>
    </source>
</evidence>
<dbReference type="InterPro" id="IPR018020">
    <property type="entry name" value="OHCU_decarboxylase"/>
</dbReference>
<evidence type="ECO:0000256" key="1">
    <source>
        <dbReference type="ARBA" id="ARBA00001163"/>
    </source>
</evidence>
<dbReference type="NCBIfam" id="TIGR03180">
    <property type="entry name" value="UraD_2"/>
    <property type="match status" value="1"/>
</dbReference>
<keyword evidence="5" id="KW-0210">Decarboxylase</keyword>
<dbReference type="InterPro" id="IPR017595">
    <property type="entry name" value="OHCU_decarboxylase-2"/>
</dbReference>
<comment type="caution">
    <text evidence="9">The sequence shown here is derived from an EMBL/GenBank/DDBJ whole genome shotgun (WGS) entry which is preliminary data.</text>
</comment>
<gene>
    <name evidence="9" type="primary">uraD</name>
    <name evidence="9" type="ORF">DQ384_24770</name>
</gene>
<keyword evidence="10" id="KW-1185">Reference proteome</keyword>
<comment type="pathway">
    <text evidence="2">Purine metabolism; urate degradation; (S)-allantoin from urate: step 3/3.</text>
</comment>
<evidence type="ECO:0000256" key="3">
    <source>
        <dbReference type="ARBA" id="ARBA00012257"/>
    </source>
</evidence>
<accession>A0A367FER0</accession>
<dbReference type="Proteomes" id="UP000253094">
    <property type="component" value="Unassembled WGS sequence"/>
</dbReference>
<dbReference type="Gene3D" id="1.10.3330.10">
    <property type="entry name" value="Oxo-4-hydroxy-4-carboxy-5-ureidoimidazoline decarboxylase"/>
    <property type="match status" value="1"/>
</dbReference>
<dbReference type="SUPFAM" id="SSF158694">
    <property type="entry name" value="UraD-Like"/>
    <property type="match status" value="1"/>
</dbReference>
<evidence type="ECO:0000256" key="2">
    <source>
        <dbReference type="ARBA" id="ARBA00004754"/>
    </source>
</evidence>
<sequence>MPNVTPAQGLAGFNALSPPEAERELLACCASRAFARGVAAGRPYDDETALTAAAVEAVRALAWQDVQEALDAHPRIGERASGPARESSWSRQEQSGTAGADRKVLAALAAGNARYEERFGHVYLVCATGLTAEEMLDRLEGRLGNDETAERAVVREELAAITRLRVARLLAAPDAGEAGRAGDARDAGEGR</sequence>
<dbReference type="EMBL" id="QOIL01000014">
    <property type="protein sequence ID" value="RCG28332.1"/>
    <property type="molecule type" value="Genomic_DNA"/>
</dbReference>
<name>A0A367FER0_9ACTN</name>
<feature type="compositionally biased region" description="Polar residues" evidence="7">
    <location>
        <begin position="87"/>
        <end position="97"/>
    </location>
</feature>
<dbReference type="Pfam" id="PF09349">
    <property type="entry name" value="OHCU_decarbox"/>
    <property type="match status" value="1"/>
</dbReference>
<dbReference type="AlphaFoldDB" id="A0A367FER0"/>
<dbReference type="NCBIfam" id="NF010372">
    <property type="entry name" value="PRK13798.1"/>
    <property type="match status" value="1"/>
</dbReference>
<dbReference type="PANTHER" id="PTHR43466">
    <property type="entry name" value="2-OXO-4-HYDROXY-4-CARBOXY-5-UREIDOIMIDAZOLINE DECARBOXYLASE-RELATED"/>
    <property type="match status" value="1"/>
</dbReference>
<feature type="region of interest" description="Disordered" evidence="7">
    <location>
        <begin position="73"/>
        <end position="98"/>
    </location>
</feature>
<dbReference type="RefSeq" id="WP_114031244.1">
    <property type="nucleotide sequence ID" value="NZ_QOIL01000014.1"/>
</dbReference>
<dbReference type="GO" id="GO:0006144">
    <property type="term" value="P:purine nucleobase metabolic process"/>
    <property type="evidence" value="ECO:0007669"/>
    <property type="project" value="UniProtKB-KW"/>
</dbReference>
<evidence type="ECO:0000313" key="9">
    <source>
        <dbReference type="EMBL" id="RCG28332.1"/>
    </source>
</evidence>
<feature type="domain" description="Oxo-4-hydroxy-4-carboxy-5-ureidoimidazoline decarboxylase" evidence="8">
    <location>
        <begin position="14"/>
        <end position="166"/>
    </location>
</feature>